<feature type="domain" description="Multidrug resistance protein MdtA-like barrel-sandwich hybrid" evidence="2">
    <location>
        <begin position="57"/>
        <end position="177"/>
    </location>
</feature>
<dbReference type="InterPro" id="IPR058626">
    <property type="entry name" value="MdtA-like_b-barrel"/>
</dbReference>
<dbReference type="GO" id="GO:0046677">
    <property type="term" value="P:response to antibiotic"/>
    <property type="evidence" value="ECO:0007669"/>
    <property type="project" value="TreeGrafter"/>
</dbReference>
<evidence type="ECO:0000313" key="5">
    <source>
        <dbReference type="EMBL" id="WNM21498.1"/>
    </source>
</evidence>
<evidence type="ECO:0000313" key="6">
    <source>
        <dbReference type="Proteomes" id="UP001304515"/>
    </source>
</evidence>
<evidence type="ECO:0000259" key="2">
    <source>
        <dbReference type="Pfam" id="PF25917"/>
    </source>
</evidence>
<feature type="domain" description="Multidrug resistance protein MdtA-like beta-barrel" evidence="3">
    <location>
        <begin position="188"/>
        <end position="267"/>
    </location>
</feature>
<accession>A0AA96EZF8</accession>
<dbReference type="NCBIfam" id="TIGR01730">
    <property type="entry name" value="RND_mfp"/>
    <property type="match status" value="1"/>
</dbReference>
<dbReference type="RefSeq" id="WP_313325231.1">
    <property type="nucleotide sequence ID" value="NZ_CP134878.1"/>
</dbReference>
<dbReference type="GO" id="GO:0005886">
    <property type="term" value="C:plasma membrane"/>
    <property type="evidence" value="ECO:0007669"/>
    <property type="project" value="TreeGrafter"/>
</dbReference>
<evidence type="ECO:0000256" key="1">
    <source>
        <dbReference type="ARBA" id="ARBA00009477"/>
    </source>
</evidence>
<dbReference type="PANTHER" id="PTHR30158:SF23">
    <property type="entry name" value="MULTIDRUG RESISTANCE PROTEIN MEXA"/>
    <property type="match status" value="1"/>
</dbReference>
<dbReference type="Pfam" id="PF25917">
    <property type="entry name" value="BSH_RND"/>
    <property type="match status" value="1"/>
</dbReference>
<dbReference type="Gene3D" id="1.10.287.470">
    <property type="entry name" value="Helix hairpin bin"/>
    <property type="match status" value="1"/>
</dbReference>
<dbReference type="SUPFAM" id="SSF111369">
    <property type="entry name" value="HlyD-like secretion proteins"/>
    <property type="match status" value="1"/>
</dbReference>
<evidence type="ECO:0000259" key="3">
    <source>
        <dbReference type="Pfam" id="PF25944"/>
    </source>
</evidence>
<dbReference type="GO" id="GO:0030313">
    <property type="term" value="C:cell envelope"/>
    <property type="evidence" value="ECO:0007669"/>
    <property type="project" value="UniProtKB-SubCell"/>
</dbReference>
<dbReference type="GO" id="GO:0022857">
    <property type="term" value="F:transmembrane transporter activity"/>
    <property type="evidence" value="ECO:0007669"/>
    <property type="project" value="InterPro"/>
</dbReference>
<keyword evidence="6" id="KW-1185">Reference proteome</keyword>
<sequence length="361" mass="40892">MKITLYYFSLVLLVLTSCKHEEPVKEEAANYLVTLPEQKDTIIEQEYVGQVRAIQHIELRALEKGYLEKIFVDEGQHVKKGQLIFKIKSNVYQAEVQKAQAEAEYAKREYLNTKMLADSSIVSPNELALSKAHYNKTLAELEIAKTHLGFTEIRAPFDGIIGRFNDVRLGSLVEEGELLTTLSDNSKMWVYFNVPEKEYLSYVSQKGIQGINQLVRLKMANDEFFMSPGKVETIEADFNNETGNITFRATFDNSKGTLRHGQTGKIYLPKNVKDAVIIPQKATFEILDKKFVYVIKNHKVVSQPVEVTNELPHLYVLSGGVTAQDTLLVEGLRKVKNGETIATHYENQGKILSELDNLKAE</sequence>
<proteinExistence type="inferred from homology"/>
<gene>
    <name evidence="5" type="ORF">RN605_12540</name>
    <name evidence="4" type="ORF">RN608_05370</name>
</gene>
<dbReference type="Gene3D" id="2.40.30.170">
    <property type="match status" value="1"/>
</dbReference>
<dbReference type="AlphaFoldDB" id="A0AA96EZN4"/>
<protein>
    <submittedName>
        <fullName evidence="5">Efflux RND transporter periplasmic adaptor subunit</fullName>
    </submittedName>
</protein>
<dbReference type="InterPro" id="IPR006143">
    <property type="entry name" value="RND_pump_MFP"/>
</dbReference>
<accession>A0AA96EZN4</accession>
<comment type="similarity">
    <text evidence="1">Belongs to the membrane fusion protein (MFP) (TC 8.A.1) family.</text>
</comment>
<dbReference type="InterPro" id="IPR058625">
    <property type="entry name" value="MdtA-like_BSH"/>
</dbReference>
<dbReference type="PANTHER" id="PTHR30158">
    <property type="entry name" value="ACRA/E-RELATED COMPONENT OF DRUG EFFLUX TRANSPORTER"/>
    <property type="match status" value="1"/>
</dbReference>
<dbReference type="Proteomes" id="UP001304515">
    <property type="component" value="Chromosome"/>
</dbReference>
<dbReference type="Gene3D" id="2.40.420.20">
    <property type="match status" value="1"/>
</dbReference>
<dbReference type="Gene3D" id="2.40.50.100">
    <property type="match status" value="1"/>
</dbReference>
<organism evidence="5 6">
    <name type="scientific">Flavobacterium capsici</name>
    <dbReference type="NCBI Taxonomy" id="3075618"/>
    <lineage>
        <taxon>Bacteria</taxon>
        <taxon>Pseudomonadati</taxon>
        <taxon>Bacteroidota</taxon>
        <taxon>Flavobacteriia</taxon>
        <taxon>Flavobacteriales</taxon>
        <taxon>Flavobacteriaceae</taxon>
        <taxon>Flavobacterium</taxon>
    </lineage>
</organism>
<dbReference type="PROSITE" id="PS51257">
    <property type="entry name" value="PROKAR_LIPOPROTEIN"/>
    <property type="match status" value="1"/>
</dbReference>
<dbReference type="KEGG" id="fcj:RN605_12540"/>
<reference evidence="5 6" key="1">
    <citation type="submission" date="2023-09" db="EMBL/GenBank/DDBJ databases">
        <title>Flavobacterium sp. a novel bacteria isolate from Pepper rhizosphere.</title>
        <authorList>
            <person name="Peng Y."/>
            <person name="Lee J."/>
        </authorList>
    </citation>
    <scope>NUCLEOTIDE SEQUENCE [LARGE SCALE GENOMIC DNA]</scope>
    <source>
        <strain evidence="4">PMR2A8</strain>
        <strain evidence="5 6">PMTSA4</strain>
    </source>
</reference>
<dbReference type="EMBL" id="CP134890">
    <property type="protein sequence ID" value="WNM21498.1"/>
    <property type="molecule type" value="Genomic_DNA"/>
</dbReference>
<evidence type="ECO:0000313" key="4">
    <source>
        <dbReference type="EMBL" id="WNM20108.1"/>
    </source>
</evidence>
<dbReference type="EMBL" id="CP134878">
    <property type="protein sequence ID" value="WNM20108.1"/>
    <property type="molecule type" value="Genomic_DNA"/>
</dbReference>
<dbReference type="Pfam" id="PF25944">
    <property type="entry name" value="Beta-barrel_RND"/>
    <property type="match status" value="1"/>
</dbReference>
<name>A0AA96EZN4_9FLAO</name>